<keyword evidence="1" id="KW-0472">Membrane</keyword>
<protein>
    <submittedName>
        <fullName evidence="2">Uncharacterized protein</fullName>
    </submittedName>
</protein>
<dbReference type="EMBL" id="BMPQ01000046">
    <property type="protein sequence ID" value="GGL13251.1"/>
    <property type="molecule type" value="Genomic_DNA"/>
</dbReference>
<reference evidence="2" key="2">
    <citation type="submission" date="2020-09" db="EMBL/GenBank/DDBJ databases">
        <authorList>
            <person name="Sun Q."/>
            <person name="Ohkuma M."/>
        </authorList>
    </citation>
    <scope>NUCLEOTIDE SEQUENCE</scope>
    <source>
        <strain evidence="2">JCM 3035</strain>
    </source>
</reference>
<reference evidence="2" key="1">
    <citation type="journal article" date="2014" name="Int. J. Syst. Evol. Microbiol.">
        <title>Complete genome sequence of Corynebacterium casei LMG S-19264T (=DSM 44701T), isolated from a smear-ripened cheese.</title>
        <authorList>
            <consortium name="US DOE Joint Genome Institute (JGI-PGF)"/>
            <person name="Walter F."/>
            <person name="Albersmeier A."/>
            <person name="Kalinowski J."/>
            <person name="Ruckert C."/>
        </authorList>
    </citation>
    <scope>NUCLEOTIDE SEQUENCE</scope>
    <source>
        <strain evidence="2">JCM 3035</strain>
    </source>
</reference>
<accession>A0A917RLC7</accession>
<organism evidence="2 3">
    <name type="scientific">Streptomyces flaveus</name>
    <dbReference type="NCBI Taxonomy" id="66370"/>
    <lineage>
        <taxon>Bacteria</taxon>
        <taxon>Bacillati</taxon>
        <taxon>Actinomycetota</taxon>
        <taxon>Actinomycetes</taxon>
        <taxon>Kitasatosporales</taxon>
        <taxon>Streptomycetaceae</taxon>
        <taxon>Streptomyces</taxon>
        <taxon>Streptomyces aurantiacus group</taxon>
    </lineage>
</organism>
<evidence type="ECO:0000256" key="1">
    <source>
        <dbReference type="SAM" id="Phobius"/>
    </source>
</evidence>
<comment type="caution">
    <text evidence="2">The sequence shown here is derived from an EMBL/GenBank/DDBJ whole genome shotgun (WGS) entry which is preliminary data.</text>
</comment>
<dbReference type="AlphaFoldDB" id="A0A917RLC7"/>
<evidence type="ECO:0000313" key="2">
    <source>
        <dbReference type="EMBL" id="GGL13251.1"/>
    </source>
</evidence>
<feature type="transmembrane region" description="Helical" evidence="1">
    <location>
        <begin position="12"/>
        <end position="31"/>
    </location>
</feature>
<gene>
    <name evidence="2" type="ORF">GCM10010094_87720</name>
</gene>
<proteinExistence type="predicted"/>
<keyword evidence="1" id="KW-1133">Transmembrane helix</keyword>
<sequence>MGGMDQADAIIWATALGIGGTLAAGLTGPLLQARASRRQARDQEAFQVRHRLRDERRAAFATVLDQCEAFRHSINAAIEARMALEWRSEDAHWELWQSTDAALGALRRAATNVAITGPAPMGELADAVHAAAARQAGVWRMRLDLDDRLVQNAQADSAFADARRQFIAAAEKILALPTDQGTRHRGMLRRSP</sequence>
<dbReference type="Proteomes" id="UP000637788">
    <property type="component" value="Unassembled WGS sequence"/>
</dbReference>
<keyword evidence="1" id="KW-0812">Transmembrane</keyword>
<name>A0A917RLC7_9ACTN</name>
<keyword evidence="3" id="KW-1185">Reference proteome</keyword>
<evidence type="ECO:0000313" key="3">
    <source>
        <dbReference type="Proteomes" id="UP000637788"/>
    </source>
</evidence>